<dbReference type="Gene3D" id="1.10.8.60">
    <property type="match status" value="2"/>
</dbReference>
<dbReference type="InterPro" id="IPR003959">
    <property type="entry name" value="ATPase_AAA_core"/>
</dbReference>
<dbReference type="PROSITE" id="PS51903">
    <property type="entry name" value="CLP_R"/>
    <property type="match status" value="1"/>
</dbReference>
<dbReference type="Pfam" id="PF02861">
    <property type="entry name" value="Clp_N"/>
    <property type="match status" value="1"/>
</dbReference>
<evidence type="ECO:0000256" key="6">
    <source>
        <dbReference type="RuleBase" id="RU004432"/>
    </source>
</evidence>
<dbReference type="InterPro" id="IPR001943">
    <property type="entry name" value="UVR_dom"/>
</dbReference>
<dbReference type="CDD" id="cd19499">
    <property type="entry name" value="RecA-like_ClpB_Hsp104-like"/>
    <property type="match status" value="1"/>
</dbReference>
<accession>A0ABY7QRR0</accession>
<evidence type="ECO:0000256" key="5">
    <source>
        <dbReference type="PROSITE-ProRule" id="PRU01251"/>
    </source>
</evidence>
<dbReference type="CDD" id="cd00009">
    <property type="entry name" value="AAA"/>
    <property type="match status" value="1"/>
</dbReference>
<dbReference type="PANTHER" id="PTHR11638">
    <property type="entry name" value="ATP-DEPENDENT CLP PROTEASE"/>
    <property type="match status" value="1"/>
</dbReference>
<dbReference type="PRINTS" id="PR00300">
    <property type="entry name" value="CLPPROTEASEA"/>
</dbReference>
<dbReference type="Gene3D" id="1.10.1780.10">
    <property type="entry name" value="Clp, N-terminal domain"/>
    <property type="match status" value="1"/>
</dbReference>
<keyword evidence="11" id="KW-0378">Hydrolase</keyword>
<keyword evidence="11" id="KW-0645">Protease</keyword>
<evidence type="ECO:0000259" key="9">
    <source>
        <dbReference type="PROSITE" id="PS50151"/>
    </source>
</evidence>
<dbReference type="InterPro" id="IPR041546">
    <property type="entry name" value="ClpA/ClpB_AAA_lid"/>
</dbReference>
<gene>
    <name evidence="11" type="ORF">O6R05_05545</name>
</gene>
<dbReference type="InterPro" id="IPR027417">
    <property type="entry name" value="P-loop_NTPase"/>
</dbReference>
<organism evidence="11 12">
    <name type="scientific">Peptoniphilus equinus</name>
    <dbReference type="NCBI Taxonomy" id="3016343"/>
    <lineage>
        <taxon>Bacteria</taxon>
        <taxon>Bacillati</taxon>
        <taxon>Bacillota</taxon>
        <taxon>Tissierellia</taxon>
        <taxon>Tissierellales</taxon>
        <taxon>Peptoniphilaceae</taxon>
        <taxon>Peptoniphilus</taxon>
    </lineage>
</organism>
<dbReference type="InterPro" id="IPR001270">
    <property type="entry name" value="ClpA/B"/>
</dbReference>
<feature type="coiled-coil region" evidence="7">
    <location>
        <begin position="407"/>
        <end position="474"/>
    </location>
</feature>
<dbReference type="RefSeq" id="WP_271191002.1">
    <property type="nucleotide sequence ID" value="NZ_CP115667.1"/>
</dbReference>
<dbReference type="PROSITE" id="PS50151">
    <property type="entry name" value="UVR"/>
    <property type="match status" value="1"/>
</dbReference>
<proteinExistence type="inferred from homology"/>
<dbReference type="GO" id="GO:0008233">
    <property type="term" value="F:peptidase activity"/>
    <property type="evidence" value="ECO:0007669"/>
    <property type="project" value="UniProtKB-KW"/>
</dbReference>
<dbReference type="PANTHER" id="PTHR11638:SF18">
    <property type="entry name" value="HEAT SHOCK PROTEIN 104"/>
    <property type="match status" value="1"/>
</dbReference>
<dbReference type="GO" id="GO:0005524">
    <property type="term" value="F:ATP binding"/>
    <property type="evidence" value="ECO:0007669"/>
    <property type="project" value="UniProtKB-KW"/>
</dbReference>
<keyword evidence="4 6" id="KW-0143">Chaperone</keyword>
<evidence type="ECO:0000259" key="10">
    <source>
        <dbReference type="PROSITE" id="PS51903"/>
    </source>
</evidence>
<dbReference type="SMART" id="SM00382">
    <property type="entry name" value="AAA"/>
    <property type="match status" value="2"/>
</dbReference>
<evidence type="ECO:0000313" key="11">
    <source>
        <dbReference type="EMBL" id="WBW49472.1"/>
    </source>
</evidence>
<dbReference type="InterPro" id="IPR028299">
    <property type="entry name" value="ClpA/B_CS2"/>
</dbReference>
<keyword evidence="2 6" id="KW-0547">Nucleotide-binding</keyword>
<dbReference type="SMART" id="SM01086">
    <property type="entry name" value="ClpB_D2-small"/>
    <property type="match status" value="1"/>
</dbReference>
<dbReference type="SUPFAM" id="SSF52540">
    <property type="entry name" value="P-loop containing nucleoside triphosphate hydrolases"/>
    <property type="match status" value="2"/>
</dbReference>
<name>A0ABY7QRR0_9FIRM</name>
<dbReference type="InterPro" id="IPR004176">
    <property type="entry name" value="Clp_R_N"/>
</dbReference>
<dbReference type="PROSITE" id="PS00870">
    <property type="entry name" value="CLPAB_1"/>
    <property type="match status" value="1"/>
</dbReference>
<feature type="domain" description="UVR" evidence="9">
    <location>
        <begin position="411"/>
        <end position="446"/>
    </location>
</feature>
<keyword evidence="12" id="KW-1185">Reference proteome</keyword>
<dbReference type="Gene3D" id="3.40.50.300">
    <property type="entry name" value="P-loop containing nucleotide triphosphate hydrolases"/>
    <property type="match status" value="2"/>
</dbReference>
<dbReference type="Proteomes" id="UP001210339">
    <property type="component" value="Chromosome"/>
</dbReference>
<sequence length="811" mass="90459">MNLFGKFSEKSQKAILFAQNEAREARLNYVGSEHLLLGILREGTGTGMKLLKGFGLNYDAVKLATYEIVSKGKEPVYGNLVYTPRTQKIFELAYEAAKDDEVDLVGTEHILLGIIREGSGIALLVLRRLGVDARVLEEAIMSSEIEDEGDKSSDSPLDKYTTNLNERSKNGKIDPVIGREREIERVIQVLSRRKKNNPVLIGEPGVGKTAIAEGLAARIVQGNVPEIIKDKVIRTLDVTALIAGAKYRGDFEERLRNVLNESVSDDSTILFIDEMHVIIGAGAAEGAMDASNILKPMLTKGDLQIIGATTITEYRKHIEKDTAFERRLMPINVDEPSEEESIDIIRGLKTQYEDHHNITIPDDVIVSAVKLSGRYLTDRFLPDKAIDILDEAASKLKIKLYKTPPYVMEYESSLKAIEEKKNEAVNAQDFERAAELRDEERKLKEDFEAKKAEAAEAEQRVAITEEDIKQVVAEWSKVPVTTMNPEENEKLVDLDKHLKVEVKGQDPAIDAIAKAIKRARVGLKDPNKPIGSFIFVGPTGVGKTYLAKSLAKELFGTEASLLRIDMSEYMEKHTVSKLVGSPPGYVGYDEGGQLTDAVRSNPYTVVLFDEIEKAHPDVFNILLQILDEGRLTDAKGRTVSFKDTVIIMTSNAGAARLKNKSSIGFGHGPSAKSEYDNMVKIVKEALRETFKPEFLNRLDEVIVFNELDQKQVVAIVSLMLKKLEARLLDMSIHATFTEKVAKHIAKVGYNKEFGARPLERAIREHIEDVLTDELLKGVFNKGDTIHVDYNRKLQVKVITKAKHEEKDPLQV</sequence>
<protein>
    <submittedName>
        <fullName evidence="11">ATP-dependent Clp protease ATP-binding subunit</fullName>
    </submittedName>
</protein>
<evidence type="ECO:0000256" key="7">
    <source>
        <dbReference type="SAM" id="Coils"/>
    </source>
</evidence>
<dbReference type="InterPro" id="IPR018368">
    <property type="entry name" value="ClpA/B_CS1"/>
</dbReference>
<evidence type="ECO:0000256" key="2">
    <source>
        <dbReference type="ARBA" id="ARBA00022741"/>
    </source>
</evidence>
<evidence type="ECO:0000256" key="8">
    <source>
        <dbReference type="SAM" id="MobiDB-lite"/>
    </source>
</evidence>
<reference evidence="11 12" key="1">
    <citation type="submission" date="2023-01" db="EMBL/GenBank/DDBJ databases">
        <authorList>
            <person name="Lee S.H."/>
            <person name="Jung H.S."/>
            <person name="Yun J.U."/>
        </authorList>
    </citation>
    <scope>NUCLEOTIDE SEQUENCE [LARGE SCALE GENOMIC DNA]</scope>
    <source>
        <strain evidence="11 12">CBA3646</strain>
    </source>
</reference>
<feature type="region of interest" description="Disordered" evidence="8">
    <location>
        <begin position="145"/>
        <end position="165"/>
    </location>
</feature>
<dbReference type="Pfam" id="PF10431">
    <property type="entry name" value="ClpB_D2-small"/>
    <property type="match status" value="1"/>
</dbReference>
<evidence type="ECO:0000256" key="3">
    <source>
        <dbReference type="ARBA" id="ARBA00022840"/>
    </source>
</evidence>
<evidence type="ECO:0000313" key="12">
    <source>
        <dbReference type="Proteomes" id="UP001210339"/>
    </source>
</evidence>
<dbReference type="InterPro" id="IPR019489">
    <property type="entry name" value="Clp_ATPase_C"/>
</dbReference>
<evidence type="ECO:0000256" key="1">
    <source>
        <dbReference type="ARBA" id="ARBA00022737"/>
    </source>
</evidence>
<dbReference type="GO" id="GO:0006508">
    <property type="term" value="P:proteolysis"/>
    <property type="evidence" value="ECO:0007669"/>
    <property type="project" value="UniProtKB-KW"/>
</dbReference>
<keyword evidence="3 6" id="KW-0067">ATP-binding</keyword>
<dbReference type="Pfam" id="PF07724">
    <property type="entry name" value="AAA_2"/>
    <property type="match status" value="1"/>
</dbReference>
<dbReference type="SUPFAM" id="SSF81923">
    <property type="entry name" value="Double Clp-N motif"/>
    <property type="match status" value="1"/>
</dbReference>
<dbReference type="InterPro" id="IPR036628">
    <property type="entry name" value="Clp_N_dom_sf"/>
</dbReference>
<dbReference type="Pfam" id="PF00004">
    <property type="entry name" value="AAA"/>
    <property type="match status" value="1"/>
</dbReference>
<dbReference type="InterPro" id="IPR050130">
    <property type="entry name" value="ClpA_ClpB"/>
</dbReference>
<evidence type="ECO:0000256" key="4">
    <source>
        <dbReference type="ARBA" id="ARBA00023186"/>
    </source>
</evidence>
<dbReference type="Pfam" id="PF17871">
    <property type="entry name" value="AAA_lid_9"/>
    <property type="match status" value="1"/>
</dbReference>
<keyword evidence="1 5" id="KW-0677">Repeat</keyword>
<dbReference type="InterPro" id="IPR003593">
    <property type="entry name" value="AAA+_ATPase"/>
</dbReference>
<dbReference type="EMBL" id="CP115667">
    <property type="protein sequence ID" value="WBW49472.1"/>
    <property type="molecule type" value="Genomic_DNA"/>
</dbReference>
<comment type="similarity">
    <text evidence="6">Belongs to the ClpA/ClpB family.</text>
</comment>
<dbReference type="Gene3D" id="4.10.860.10">
    <property type="entry name" value="UVR domain"/>
    <property type="match status" value="1"/>
</dbReference>
<keyword evidence="7" id="KW-0175">Coiled coil</keyword>
<dbReference type="PROSITE" id="PS00871">
    <property type="entry name" value="CLPAB_2"/>
    <property type="match status" value="1"/>
</dbReference>
<feature type="domain" description="Clp R" evidence="10">
    <location>
        <begin position="4"/>
        <end position="147"/>
    </location>
</feature>